<dbReference type="EMBL" id="QZKU01000056">
    <property type="protein sequence ID" value="RJP22540.1"/>
    <property type="molecule type" value="Genomic_DNA"/>
</dbReference>
<reference evidence="2 3" key="1">
    <citation type="journal article" date="2017" name="ISME J.">
        <title>Energy and carbon metabolisms in a deep terrestrial subsurface fluid microbial community.</title>
        <authorList>
            <person name="Momper L."/>
            <person name="Jungbluth S.P."/>
            <person name="Lee M.D."/>
            <person name="Amend J.P."/>
        </authorList>
    </citation>
    <scope>NUCLEOTIDE SEQUENCE [LARGE SCALE GENOMIC DNA]</scope>
    <source>
        <strain evidence="2">SURF_5</strain>
    </source>
</reference>
<accession>A0A3A4NZK4</accession>
<comment type="caution">
    <text evidence="2">The sequence shown here is derived from an EMBL/GenBank/DDBJ whole genome shotgun (WGS) entry which is preliminary data.</text>
</comment>
<dbReference type="PANTHER" id="PTHR43757:SF2">
    <property type="entry name" value="AMINOMETHYLTRANSFERASE, MITOCHONDRIAL"/>
    <property type="match status" value="1"/>
</dbReference>
<name>A0A3A4NZK4_ABYX5</name>
<organism evidence="2 3">
    <name type="scientific">Abyssobacteria bacterium (strain SURF_5)</name>
    <dbReference type="NCBI Taxonomy" id="2093360"/>
    <lineage>
        <taxon>Bacteria</taxon>
        <taxon>Pseudomonadati</taxon>
        <taxon>Candidatus Hydrogenedentota</taxon>
        <taxon>Candidatus Abyssobacteria</taxon>
    </lineage>
</organism>
<dbReference type="PANTHER" id="PTHR43757">
    <property type="entry name" value="AMINOMETHYLTRANSFERASE"/>
    <property type="match status" value="1"/>
</dbReference>
<keyword evidence="2" id="KW-0808">Transferase</keyword>
<gene>
    <name evidence="2" type="ORF">C4520_08000</name>
</gene>
<dbReference type="SUPFAM" id="SSF103025">
    <property type="entry name" value="Folate-binding domain"/>
    <property type="match status" value="1"/>
</dbReference>
<sequence length="424" mass="45892">MAENRRTSLFPWHAAHGANIAKFHGWDMPLWYASGAKKEHLSVITAAGIFDTGHMGALSVTGRDAFHLLQSCFTKDLERCLGGGKAPLTPGRCVYGVFLNERGETIDDAIVYQLTSQDYLVIVNAGMAAAVGDHLQRYSAARSAGVADVSEKMAKIDLQGPHSARILAKVLADGPALLRSMVYFSFKGTYEKAAGFSGVRLARARQILLSRTGYTGEFGFELFVNPADALEIWETLLEAGEEFGLLPCGLAARDSLRAGAVLPLSGQDIGSWPYINHPWLFALPFAEDGLTFTKQFIGDIVLQLREASDHTLAFVGFDPRKASIGDPALGIGSDGNEIGLALTCVADLAIGRVNGAICSVASPQRPQNFNPLGLCCGFAKVRSRLEPGTHVVLRDKRREIPVEIVKDIRPDRTARLPMKHFLGE</sequence>
<dbReference type="AlphaFoldDB" id="A0A3A4NZK4"/>
<dbReference type="Pfam" id="PF01571">
    <property type="entry name" value="GCV_T"/>
    <property type="match status" value="1"/>
</dbReference>
<dbReference type="Gene3D" id="3.30.1360.120">
    <property type="entry name" value="Probable tRNA modification gtpase trme, domain 1"/>
    <property type="match status" value="1"/>
</dbReference>
<evidence type="ECO:0000313" key="2">
    <source>
        <dbReference type="EMBL" id="RJP22540.1"/>
    </source>
</evidence>
<dbReference type="Proteomes" id="UP000265882">
    <property type="component" value="Unassembled WGS sequence"/>
</dbReference>
<dbReference type="InterPro" id="IPR006222">
    <property type="entry name" value="GCVT_N"/>
</dbReference>
<proteinExistence type="predicted"/>
<evidence type="ECO:0000259" key="1">
    <source>
        <dbReference type="Pfam" id="PF01571"/>
    </source>
</evidence>
<dbReference type="InterPro" id="IPR028896">
    <property type="entry name" value="GcvT/YgfZ/DmdA"/>
</dbReference>
<dbReference type="GO" id="GO:0016740">
    <property type="term" value="F:transferase activity"/>
    <property type="evidence" value="ECO:0007669"/>
    <property type="project" value="UniProtKB-KW"/>
</dbReference>
<evidence type="ECO:0000313" key="3">
    <source>
        <dbReference type="Proteomes" id="UP000265882"/>
    </source>
</evidence>
<dbReference type="InterPro" id="IPR027266">
    <property type="entry name" value="TrmE/GcvT-like"/>
</dbReference>
<protein>
    <submittedName>
        <fullName evidence="2">Aminomethyl transferase family protein</fullName>
    </submittedName>
</protein>
<feature type="domain" description="GCVT N-terminal" evidence="1">
    <location>
        <begin position="10"/>
        <end position="269"/>
    </location>
</feature>